<accession>A0AA39TVM1</accession>
<evidence type="ECO:0000313" key="3">
    <source>
        <dbReference type="Proteomes" id="UP001174934"/>
    </source>
</evidence>
<feature type="domain" description="Heterokaryon incompatibility" evidence="1">
    <location>
        <begin position="236"/>
        <end position="393"/>
    </location>
</feature>
<dbReference type="AlphaFoldDB" id="A0AA39TVM1"/>
<dbReference type="InterPro" id="IPR010730">
    <property type="entry name" value="HET"/>
</dbReference>
<evidence type="ECO:0000259" key="1">
    <source>
        <dbReference type="Pfam" id="PF06985"/>
    </source>
</evidence>
<reference evidence="2" key="1">
    <citation type="submission" date="2023-06" db="EMBL/GenBank/DDBJ databases">
        <title>Genome-scale phylogeny and comparative genomics of the fungal order Sordariales.</title>
        <authorList>
            <consortium name="Lawrence Berkeley National Laboratory"/>
            <person name="Hensen N."/>
            <person name="Bonometti L."/>
            <person name="Westerberg I."/>
            <person name="Brannstrom I.O."/>
            <person name="Guillou S."/>
            <person name="Cros-Aarteil S."/>
            <person name="Calhoun S."/>
            <person name="Haridas S."/>
            <person name="Kuo A."/>
            <person name="Mondo S."/>
            <person name="Pangilinan J."/>
            <person name="Riley R."/>
            <person name="LaButti K."/>
            <person name="Andreopoulos B."/>
            <person name="Lipzen A."/>
            <person name="Chen C."/>
            <person name="Yanf M."/>
            <person name="Daum C."/>
            <person name="Ng V."/>
            <person name="Clum A."/>
            <person name="Steindorff A."/>
            <person name="Ohm R."/>
            <person name="Martin F."/>
            <person name="Silar P."/>
            <person name="Natvig D."/>
            <person name="Lalanne C."/>
            <person name="Gautier V."/>
            <person name="Ament-velasquez S.L."/>
            <person name="Kruys A."/>
            <person name="Hutchinson M.I."/>
            <person name="Powell A.J."/>
            <person name="Barry K."/>
            <person name="Miller A.N."/>
            <person name="Grigoriev I.V."/>
            <person name="Debuchy R."/>
            <person name="Gladieux P."/>
            <person name="Thoren M.H."/>
            <person name="Johannesson H."/>
        </authorList>
    </citation>
    <scope>NUCLEOTIDE SEQUENCE</scope>
    <source>
        <strain evidence="2">SMH3391-2</strain>
    </source>
</reference>
<keyword evidence="3" id="KW-1185">Reference proteome</keyword>
<proteinExistence type="predicted"/>
<dbReference type="PANTHER" id="PTHR33112">
    <property type="entry name" value="DOMAIN PROTEIN, PUTATIVE-RELATED"/>
    <property type="match status" value="1"/>
</dbReference>
<protein>
    <submittedName>
        <fullName evidence="2">Heterokaryon incompatibility protein-domain-containing protein</fullName>
    </submittedName>
</protein>
<gene>
    <name evidence="2" type="ORF">B0T17DRAFT_546669</name>
</gene>
<dbReference type="Pfam" id="PF06985">
    <property type="entry name" value="HET"/>
    <property type="match status" value="1"/>
</dbReference>
<sequence length="710" mass="79499">MTNPQHPLIHRRYNYKISLRVLHHEVEEPLDGLFPYSKNKVQEDNITVIHTTKLAVLQLSVDRGCLGCSAIHQAILSAAADDGVSATHGSEDENSLQLYWKNMTRDNRLRTGLSYGILEIQLMVRKAGSDETLVNWTINLDIDCTSETQSELFDHPFVNNDSTSLNYGETGSTASLVDIKSWLSRCDSSHTICRRADVPLPKRVLELKILPDSSKSAHEPDISVRLVEDITLPTRYACLSHRWGSATHTCQTTKSSLSDHLISIPWAKLPKTFQDAVSVTVSLGISYIWIDSLCIVQDDADDWATQAAQMCDIYTRAYVTLAATCSSDSDEGLFRTSPSYPFAINSGLMGLMRRRRGYLVRRVPEHPTWQPDGLRQMMVTELPLLGRAWVYQERLLSARIVHFTRYELYFECAQPEAWTATCQCGHGPGGAWGGGSNGASGTGQFTDKRKYLHAEALGLLVRNDGGSRGKLIADIDVRRYWHQIVTEYSGLSISYDSDRLPALAGIARQFSSAHEGRLGRYVAGMWDLSLVYDMLWYSREGSMLPRRDTFVGPSWSWISATGLVETATACGRVHETDLEVKDCRVAIKGLDEFGAVNEVELRLDCFLVDGILQRHDVSNLAQFEAKGERARFTPDYSVHEPGEHHLSVESQIFCMRTGFIWGGESICLFLKAVDQGGNRFERIGCGLEVPASVMSAWFQDVKERREIVLV</sequence>
<dbReference type="EMBL" id="JAULSR010000013">
    <property type="protein sequence ID" value="KAK0609608.1"/>
    <property type="molecule type" value="Genomic_DNA"/>
</dbReference>
<name>A0AA39TVM1_9PEZI</name>
<comment type="caution">
    <text evidence="2">The sequence shown here is derived from an EMBL/GenBank/DDBJ whole genome shotgun (WGS) entry which is preliminary data.</text>
</comment>
<organism evidence="2 3">
    <name type="scientific">Bombardia bombarda</name>
    <dbReference type="NCBI Taxonomy" id="252184"/>
    <lineage>
        <taxon>Eukaryota</taxon>
        <taxon>Fungi</taxon>
        <taxon>Dikarya</taxon>
        <taxon>Ascomycota</taxon>
        <taxon>Pezizomycotina</taxon>
        <taxon>Sordariomycetes</taxon>
        <taxon>Sordariomycetidae</taxon>
        <taxon>Sordariales</taxon>
        <taxon>Lasiosphaeriaceae</taxon>
        <taxon>Bombardia</taxon>
    </lineage>
</organism>
<dbReference type="Proteomes" id="UP001174934">
    <property type="component" value="Unassembled WGS sequence"/>
</dbReference>
<evidence type="ECO:0000313" key="2">
    <source>
        <dbReference type="EMBL" id="KAK0609608.1"/>
    </source>
</evidence>
<dbReference type="PANTHER" id="PTHR33112:SF13">
    <property type="entry name" value="HETEROKARYON INCOMPATIBILITY DOMAIN-CONTAINING PROTEIN"/>
    <property type="match status" value="1"/>
</dbReference>